<feature type="compositionally biased region" description="Basic and acidic residues" evidence="2">
    <location>
        <begin position="551"/>
        <end position="568"/>
    </location>
</feature>
<dbReference type="AlphaFoldDB" id="A0AAV5SLK5"/>
<protein>
    <submittedName>
        <fullName evidence="3">Uncharacterized protein</fullName>
    </submittedName>
</protein>
<feature type="region of interest" description="Disordered" evidence="2">
    <location>
        <begin position="514"/>
        <end position="581"/>
    </location>
</feature>
<keyword evidence="1" id="KW-0175">Coiled coil</keyword>
<feature type="region of interest" description="Disordered" evidence="2">
    <location>
        <begin position="416"/>
        <end position="441"/>
    </location>
</feature>
<gene>
    <name evidence="3" type="ORF">PENTCL1PPCAC_6412</name>
</gene>
<evidence type="ECO:0000256" key="1">
    <source>
        <dbReference type="SAM" id="Coils"/>
    </source>
</evidence>
<comment type="caution">
    <text evidence="3">The sequence shown here is derived from an EMBL/GenBank/DDBJ whole genome shotgun (WGS) entry which is preliminary data.</text>
</comment>
<dbReference type="EMBL" id="BTSX01000002">
    <property type="protein sequence ID" value="GMS84237.1"/>
    <property type="molecule type" value="Genomic_DNA"/>
</dbReference>
<feature type="compositionally biased region" description="Basic and acidic residues" evidence="2">
    <location>
        <begin position="418"/>
        <end position="441"/>
    </location>
</feature>
<name>A0AAV5SLK5_9BILA</name>
<accession>A0AAV5SLK5</accession>
<keyword evidence="4" id="KW-1185">Reference proteome</keyword>
<evidence type="ECO:0000313" key="3">
    <source>
        <dbReference type="EMBL" id="GMS84237.1"/>
    </source>
</evidence>
<evidence type="ECO:0000313" key="4">
    <source>
        <dbReference type="Proteomes" id="UP001432027"/>
    </source>
</evidence>
<sequence length="652" mass="74999">MADPNEICLEVGAETKDPRDRINTYKIIHLTNIIRKNVRRIALDVDSAKFCSFLLRASSRSDAMLIATRDLPKTITKSVVSSLGGYQVEGRNNVGFSTTFNKLFADNVDKEAAADFFLKNLTTACCHEGLVFLLLPSLALRYDLKSREKWFNRLRFVWNSCALLRLPCLLPVIACQFFLYTIRMFINQPSLTRSEELNILVELLHFLPGVLKVAQPMNGVGLSAWYRNLARHRRIVLEELLNDARNNQDIRLFNPPFSMMEFESIDKVIDYIEEEMKVCDRQVTMEEEMGRRRRTTEKEYFGEDSDMDEEDRELLLLGGYTVESEEVVIEEEMEVDIEDMEEAIENEKEESEKFEEEYSENYQFIHNEEKKVEKGTISSRKKRAERDHSITRCSLPMDLGIYKHLVKKLPDYPSETCEDGKNINDEKNSGEKLSMKKEEETVWEDQKNEAAFEEFFKIVPEMNGWREGEDTEWDSSIILSHQAIEQGFEEAKNLMVRDSKTMGSSMNLSIPMIPGIKKTDDHSMSSDELPSPTVSEEREGSDGGDILPPIRSDEDSGKEERDGERERPLICSGDCLPAPHIPVAPRKEMRKEDEMEDGNDMGMMDTVNIEDDEIVFIEEILGNNGATGLLRVVKREDGIINDEMEEEVIMLQ</sequence>
<dbReference type="Proteomes" id="UP001432027">
    <property type="component" value="Unassembled WGS sequence"/>
</dbReference>
<proteinExistence type="predicted"/>
<evidence type="ECO:0000256" key="2">
    <source>
        <dbReference type="SAM" id="MobiDB-lite"/>
    </source>
</evidence>
<feature type="coiled-coil region" evidence="1">
    <location>
        <begin position="330"/>
        <end position="357"/>
    </location>
</feature>
<organism evidence="3 4">
    <name type="scientific">Pristionchus entomophagus</name>
    <dbReference type="NCBI Taxonomy" id="358040"/>
    <lineage>
        <taxon>Eukaryota</taxon>
        <taxon>Metazoa</taxon>
        <taxon>Ecdysozoa</taxon>
        <taxon>Nematoda</taxon>
        <taxon>Chromadorea</taxon>
        <taxon>Rhabditida</taxon>
        <taxon>Rhabditina</taxon>
        <taxon>Diplogasteromorpha</taxon>
        <taxon>Diplogasteroidea</taxon>
        <taxon>Neodiplogasteridae</taxon>
        <taxon>Pristionchus</taxon>
    </lineage>
</organism>
<reference evidence="3" key="1">
    <citation type="submission" date="2023-10" db="EMBL/GenBank/DDBJ databases">
        <title>Genome assembly of Pristionchus species.</title>
        <authorList>
            <person name="Yoshida K."/>
            <person name="Sommer R.J."/>
        </authorList>
    </citation>
    <scope>NUCLEOTIDE SEQUENCE</scope>
    <source>
        <strain evidence="3">RS0144</strain>
    </source>
</reference>